<protein>
    <submittedName>
        <fullName evidence="2">Uncharacterized protein</fullName>
    </submittedName>
</protein>
<dbReference type="PANTHER" id="PTHR37544:SF3">
    <property type="entry name" value="SPRAY"/>
    <property type="match status" value="1"/>
</dbReference>
<accession>A0AA39YXK8</accession>
<feature type="transmembrane region" description="Helical" evidence="1">
    <location>
        <begin position="58"/>
        <end position="79"/>
    </location>
</feature>
<comment type="caution">
    <text evidence="2">The sequence shown here is derived from an EMBL/GenBank/DDBJ whole genome shotgun (WGS) entry which is preliminary data.</text>
</comment>
<feature type="transmembrane region" description="Helical" evidence="1">
    <location>
        <begin position="164"/>
        <end position="192"/>
    </location>
</feature>
<sequence>MLRTPPQPPISSKKYHSISVKSSSIDETPRNQEFEKLRHTSEVVASLPWRARYLRRGVICTFLVVFLLILITVQALLAVSHKNYGIASAGQNQHYLWVYGPTAFLTLVAAAWSRIEYQSKLVAPWCRLSQHQGDHVNSKRTVLLDYVSQYQLWTLAESIRNKDFAVSITCAVSIIVKIMIVISTGLISLSWITVRHDSYPITIQDRFVDDATRLNNTGELPYHVMEGLFGHNLTLPDGLSRDYAFQSTALESAKSGSALSSAEVRAVVEALYTSLDCEPAELVLEAAYPQSGQSYCRKTMNMTLVSGSCNVIQVSIDAPPWPAECGTKDSCNMMYARFGSARCDGMENEQEKRALVMFGNLTFTRDNDLSKNISKCWGSDDSLPPFKSEVHRSTQVLCRPHYGIRDISVVRNGTEIMQTASFDQVQRALSTVRAQDFLSAFLTTFETNPFAWSTGRYGRLIEIGGSNISVDTVMGTLLPYWYNLHSSKKAVDLYDRDVLEQAATEFYRQFGAVLGKFFLMEPASTNSFCSLSVNEDRLVVRAWAAHWMTGLTATCIALGAVLIFLLPKGGILPCNPTSLAGMATLVFHSQDLVERLKFSGAAGNKALERRLYDMSFKSAVVDGERSGPDKFVILDTQHAPHPQFRTRSFSEKAAVLPHPATLHPFSRVALFSVLGGSIIALELMLRKSNHEHGLGDAGDDDTYISYTWTALPALVFGLVAMMISSIDFHLRCVAPYENLGKTVSTKTFVEQDFLDMSVPRVIWNEIKLGNFGAFAGTTALLMASLFSIFATPLFRATAIPTAVPASLRANNSFVVNPDGFHRLTRSTSSLVLVSNLTFPRLTYENLAFPEFTAAVSSVATDGPLDLSSISINAVVPAIRPRLDCRLYNASYHQVNTTTNLTAYDGEGFDFIRIGFTGSECPLQQQEVNASEYRYSVPTGFDPEKVMYFGIAGAPKRYMGDSCADLRHTWGKIDYGADPVVRHAASLGCDVTFEVVDVNATFVGADLGLDPNNPPWVTEGSARESTMLTAAKNASRVEYAYDNVTSAVRSLFHPFFQHLTYSYRAIPLEYLGNPDRTEEVVEAIKYQYGIIQAQVLARQLVPAGQTNVTLSGVVDEDVGKMNDAQPVYTGTATDAGSGAERRRVVQHETSTRVLQGLLGAVLALLILSWVLVRRSQVLSARPTSIAAVTALIAGGNLLEVLGRRMGTQWVKDEGEWERVFGKDMRFWLGWGDVVDDEMGNCKRFGIFAWDEGVGLGQEGEREMEMMGVGLGDGIDVDTEYRGASGYINISESDADDTRHVGLHEGVVAGDHGERNGVSAW</sequence>
<proteinExistence type="predicted"/>
<keyword evidence="1" id="KW-1133">Transmembrane helix</keyword>
<reference evidence="2" key="1">
    <citation type="submission" date="2023-06" db="EMBL/GenBank/DDBJ databases">
        <title>Genome-scale phylogeny and comparative genomics of the fungal order Sordariales.</title>
        <authorList>
            <consortium name="Lawrence Berkeley National Laboratory"/>
            <person name="Hensen N."/>
            <person name="Bonometti L."/>
            <person name="Westerberg I."/>
            <person name="Brannstrom I.O."/>
            <person name="Guillou S."/>
            <person name="Cros-Aarteil S."/>
            <person name="Calhoun S."/>
            <person name="Haridas S."/>
            <person name="Kuo A."/>
            <person name="Mondo S."/>
            <person name="Pangilinan J."/>
            <person name="Riley R."/>
            <person name="Labutti K."/>
            <person name="Andreopoulos B."/>
            <person name="Lipzen A."/>
            <person name="Chen C."/>
            <person name="Yanf M."/>
            <person name="Daum C."/>
            <person name="Ng V."/>
            <person name="Clum A."/>
            <person name="Steindorff A."/>
            <person name="Ohm R."/>
            <person name="Martin F."/>
            <person name="Silar P."/>
            <person name="Natvig D."/>
            <person name="Lalanne C."/>
            <person name="Gautier V."/>
            <person name="Ament-Velasquez S.L."/>
            <person name="Kruys A."/>
            <person name="Hutchinson M.I."/>
            <person name="Powell A.J."/>
            <person name="Barry K."/>
            <person name="Miller A.N."/>
            <person name="Grigoriev I.V."/>
            <person name="Debuchy R."/>
            <person name="Gladieux P."/>
            <person name="Thoren M.H."/>
            <person name="Johannesson H."/>
        </authorList>
    </citation>
    <scope>NUCLEOTIDE SEQUENCE</scope>
    <source>
        <strain evidence="2">CBS 307.81</strain>
    </source>
</reference>
<dbReference type="EMBL" id="JAULSY010000166">
    <property type="protein sequence ID" value="KAK0660444.1"/>
    <property type="molecule type" value="Genomic_DNA"/>
</dbReference>
<feature type="transmembrane region" description="Helical" evidence="1">
    <location>
        <begin position="543"/>
        <end position="566"/>
    </location>
</feature>
<evidence type="ECO:0000313" key="2">
    <source>
        <dbReference type="EMBL" id="KAK0660444.1"/>
    </source>
</evidence>
<feature type="transmembrane region" description="Helical" evidence="1">
    <location>
        <begin position="768"/>
        <end position="790"/>
    </location>
</feature>
<name>A0AA39YXK8_9PEZI</name>
<gene>
    <name evidence="2" type="ORF">QBC41DRAFT_286462</name>
</gene>
<keyword evidence="1" id="KW-0812">Transmembrane</keyword>
<feature type="transmembrane region" description="Helical" evidence="1">
    <location>
        <begin position="705"/>
        <end position="723"/>
    </location>
</feature>
<organism evidence="2 3">
    <name type="scientific">Cercophora samala</name>
    <dbReference type="NCBI Taxonomy" id="330535"/>
    <lineage>
        <taxon>Eukaryota</taxon>
        <taxon>Fungi</taxon>
        <taxon>Dikarya</taxon>
        <taxon>Ascomycota</taxon>
        <taxon>Pezizomycotina</taxon>
        <taxon>Sordariomycetes</taxon>
        <taxon>Sordariomycetidae</taxon>
        <taxon>Sordariales</taxon>
        <taxon>Lasiosphaeriaceae</taxon>
        <taxon>Cercophora</taxon>
    </lineage>
</organism>
<feature type="transmembrane region" description="Helical" evidence="1">
    <location>
        <begin position="668"/>
        <end position="685"/>
    </location>
</feature>
<evidence type="ECO:0000256" key="1">
    <source>
        <dbReference type="SAM" id="Phobius"/>
    </source>
</evidence>
<dbReference type="PANTHER" id="PTHR37544">
    <property type="entry name" value="SPRAY-RELATED"/>
    <property type="match status" value="1"/>
</dbReference>
<dbReference type="Proteomes" id="UP001174997">
    <property type="component" value="Unassembled WGS sequence"/>
</dbReference>
<dbReference type="Pfam" id="PF11915">
    <property type="entry name" value="DUF3433"/>
    <property type="match status" value="2"/>
</dbReference>
<feature type="transmembrane region" description="Helical" evidence="1">
    <location>
        <begin position="1152"/>
        <end position="1171"/>
    </location>
</feature>
<dbReference type="InterPro" id="IPR021840">
    <property type="entry name" value="DUF3433"/>
</dbReference>
<evidence type="ECO:0000313" key="3">
    <source>
        <dbReference type="Proteomes" id="UP001174997"/>
    </source>
</evidence>
<feature type="transmembrane region" description="Helical" evidence="1">
    <location>
        <begin position="94"/>
        <end position="112"/>
    </location>
</feature>
<keyword evidence="1" id="KW-0472">Membrane</keyword>
<keyword evidence="3" id="KW-1185">Reference proteome</keyword>